<dbReference type="InterPro" id="IPR036890">
    <property type="entry name" value="HATPase_C_sf"/>
</dbReference>
<dbReference type="PANTHER" id="PTHR10169:SF38">
    <property type="entry name" value="DNA TOPOISOMERASE 2"/>
    <property type="match status" value="1"/>
</dbReference>
<dbReference type="GO" id="GO:0000819">
    <property type="term" value="P:sister chromatid segregation"/>
    <property type="evidence" value="ECO:0007669"/>
    <property type="project" value="TreeGrafter"/>
</dbReference>
<keyword evidence="6" id="KW-0238">DNA-binding</keyword>
<comment type="cofactor">
    <cofactor evidence="2">
        <name>Mg(2+)</name>
        <dbReference type="ChEBI" id="CHEBI:18420"/>
    </cofactor>
</comment>
<dbReference type="Proteomes" id="UP000823388">
    <property type="component" value="Chromosome 9N"/>
</dbReference>
<dbReference type="GO" id="GO:0003918">
    <property type="term" value="F:DNA topoisomerase type II (double strand cut, ATP-hydrolyzing) activity"/>
    <property type="evidence" value="ECO:0007669"/>
    <property type="project" value="UniProtKB-EC"/>
</dbReference>
<comment type="catalytic activity">
    <reaction evidence="1">
        <text>ATP-dependent breakage, passage and rejoining of double-stranded DNA.</text>
        <dbReference type="EC" id="5.6.2.2"/>
    </reaction>
</comment>
<dbReference type="GO" id="GO:0003677">
    <property type="term" value="F:DNA binding"/>
    <property type="evidence" value="ECO:0007669"/>
    <property type="project" value="UniProtKB-KW"/>
</dbReference>
<dbReference type="InterPro" id="IPR050634">
    <property type="entry name" value="DNA_Topoisomerase_II"/>
</dbReference>
<evidence type="ECO:0000256" key="2">
    <source>
        <dbReference type="ARBA" id="ARBA00001946"/>
    </source>
</evidence>
<dbReference type="PRINTS" id="PR00418">
    <property type="entry name" value="TPI2FAMILY"/>
</dbReference>
<evidence type="ECO:0000256" key="5">
    <source>
        <dbReference type="ARBA" id="ARBA00023029"/>
    </source>
</evidence>
<evidence type="ECO:0000256" key="7">
    <source>
        <dbReference type="ARBA" id="ARBA00023235"/>
    </source>
</evidence>
<keyword evidence="7" id="KW-0413">Isomerase</keyword>
<evidence type="ECO:0000256" key="6">
    <source>
        <dbReference type="ARBA" id="ARBA00023125"/>
    </source>
</evidence>
<comment type="caution">
    <text evidence="8">The sequence shown here is derived from an EMBL/GenBank/DDBJ whole genome shotgun (WGS) entry which is preliminary data.</text>
</comment>
<evidence type="ECO:0000256" key="1">
    <source>
        <dbReference type="ARBA" id="ARBA00000185"/>
    </source>
</evidence>
<evidence type="ECO:0000256" key="4">
    <source>
        <dbReference type="ARBA" id="ARBA00012895"/>
    </source>
</evidence>
<reference evidence="8" key="1">
    <citation type="submission" date="2020-05" db="EMBL/GenBank/DDBJ databases">
        <title>WGS assembly of Panicum virgatum.</title>
        <authorList>
            <person name="Lovell J.T."/>
            <person name="Jenkins J."/>
            <person name="Shu S."/>
            <person name="Juenger T.E."/>
            <person name="Schmutz J."/>
        </authorList>
    </citation>
    <scope>NUCLEOTIDE SEQUENCE</scope>
    <source>
        <strain evidence="8">AP13</strain>
    </source>
</reference>
<dbReference type="GO" id="GO:0005634">
    <property type="term" value="C:nucleus"/>
    <property type="evidence" value="ECO:0007669"/>
    <property type="project" value="TreeGrafter"/>
</dbReference>
<dbReference type="SUPFAM" id="SSF55874">
    <property type="entry name" value="ATPase domain of HSP90 chaperone/DNA topoisomerase II/histidine kinase"/>
    <property type="match status" value="1"/>
</dbReference>
<dbReference type="OrthoDB" id="276498at2759"/>
<sequence length="164" mass="18398">MSTPKIALESRSSLESAMVGGGKTPRERILLLLQDYIGSVEKCTRKIWVWEGRSMTHREVTYVPVLYKIFDEILVYAADNKQRDPSMDSLSVGIDVSDCRICVYYSGQGIPIERHLEDGVYMSEMISGDLSNCEDIAGGRNSYGVKLANLFSTEFIIETVDSRL</sequence>
<protein>
    <recommendedName>
        <fullName evidence="4">DNA topoisomerase (ATP-hydrolyzing)</fullName>
        <ecNumber evidence="4">5.6.2.2</ecNumber>
    </recommendedName>
</protein>
<dbReference type="EMBL" id="CM029054">
    <property type="protein sequence ID" value="KAG2534318.1"/>
    <property type="molecule type" value="Genomic_DNA"/>
</dbReference>
<proteinExistence type="predicted"/>
<evidence type="ECO:0000313" key="8">
    <source>
        <dbReference type="EMBL" id="KAG2534318.1"/>
    </source>
</evidence>
<dbReference type="GO" id="GO:0000712">
    <property type="term" value="P:resolution of meiotic recombination intermediates"/>
    <property type="evidence" value="ECO:0007669"/>
    <property type="project" value="TreeGrafter"/>
</dbReference>
<evidence type="ECO:0000313" key="9">
    <source>
        <dbReference type="Proteomes" id="UP000823388"/>
    </source>
</evidence>
<dbReference type="EC" id="5.6.2.2" evidence="4"/>
<keyword evidence="9" id="KW-1185">Reference proteome</keyword>
<accession>A0A8T0MCN1</accession>
<dbReference type="Gene3D" id="3.30.565.10">
    <property type="entry name" value="Histidine kinase-like ATPase, C-terminal domain"/>
    <property type="match status" value="1"/>
</dbReference>
<gene>
    <name evidence="8" type="ORF">PVAP13_9NG581773</name>
</gene>
<comment type="subunit">
    <text evidence="3">Homodimer.</text>
</comment>
<keyword evidence="5" id="KW-0799">Topoisomerase</keyword>
<dbReference type="AlphaFoldDB" id="A0A8T0MCN1"/>
<organism evidence="8 9">
    <name type="scientific">Panicum virgatum</name>
    <name type="common">Blackwell switchgrass</name>
    <dbReference type="NCBI Taxonomy" id="38727"/>
    <lineage>
        <taxon>Eukaryota</taxon>
        <taxon>Viridiplantae</taxon>
        <taxon>Streptophyta</taxon>
        <taxon>Embryophyta</taxon>
        <taxon>Tracheophyta</taxon>
        <taxon>Spermatophyta</taxon>
        <taxon>Magnoliopsida</taxon>
        <taxon>Liliopsida</taxon>
        <taxon>Poales</taxon>
        <taxon>Poaceae</taxon>
        <taxon>PACMAD clade</taxon>
        <taxon>Panicoideae</taxon>
        <taxon>Panicodae</taxon>
        <taxon>Paniceae</taxon>
        <taxon>Panicinae</taxon>
        <taxon>Panicum</taxon>
        <taxon>Panicum sect. Hiantes</taxon>
    </lineage>
</organism>
<evidence type="ECO:0000256" key="3">
    <source>
        <dbReference type="ARBA" id="ARBA00011738"/>
    </source>
</evidence>
<name>A0A8T0MCN1_PANVG</name>
<dbReference type="PANTHER" id="PTHR10169">
    <property type="entry name" value="DNA TOPOISOMERASE/GYRASE"/>
    <property type="match status" value="1"/>
</dbReference>